<protein>
    <recommendedName>
        <fullName evidence="6">Radical SAM protein</fullName>
    </recommendedName>
</protein>
<dbReference type="AlphaFoldDB" id="E6QT95"/>
<dbReference type="GO" id="GO:0046872">
    <property type="term" value="F:metal ion binding"/>
    <property type="evidence" value="ECO:0007669"/>
    <property type="project" value="UniProtKB-KW"/>
</dbReference>
<name>E6QT95_9ZZZZ</name>
<dbReference type="InterPro" id="IPR013785">
    <property type="entry name" value="Aldolase_TIM"/>
</dbReference>
<accession>E6QT95</accession>
<reference evidence="5" key="1">
    <citation type="submission" date="2009-10" db="EMBL/GenBank/DDBJ databases">
        <title>Diversity of trophic interactions inside an arsenic-rich microbial ecosystem.</title>
        <authorList>
            <person name="Bertin P.N."/>
            <person name="Heinrich-Salmeron A."/>
            <person name="Pelletier E."/>
            <person name="Goulhen-Chollet F."/>
            <person name="Arsene-Ploetze F."/>
            <person name="Gallien S."/>
            <person name="Calteau A."/>
            <person name="Vallenet D."/>
            <person name="Casiot C."/>
            <person name="Chane-Woon-Ming B."/>
            <person name="Giloteaux L."/>
            <person name="Barakat M."/>
            <person name="Bonnefoy V."/>
            <person name="Bruneel O."/>
            <person name="Chandler M."/>
            <person name="Cleiss J."/>
            <person name="Duran R."/>
            <person name="Elbaz-Poulichet F."/>
            <person name="Fonknechten N."/>
            <person name="Lauga B."/>
            <person name="Mornico D."/>
            <person name="Ortet P."/>
            <person name="Schaeffer C."/>
            <person name="Siguier P."/>
            <person name="Alexander Thil Smith A."/>
            <person name="Van Dorsselaer A."/>
            <person name="Weissenbach J."/>
            <person name="Medigue C."/>
            <person name="Le Paslier D."/>
        </authorList>
    </citation>
    <scope>NUCLEOTIDE SEQUENCE</scope>
</reference>
<evidence type="ECO:0008006" key="6">
    <source>
        <dbReference type="Google" id="ProtNLM"/>
    </source>
</evidence>
<sequence>MSSEGGFVVDQVISLKVEQHPRDAVNMTYVYPVVSRRSGGVSVGINLNPNHACNWHCAYCQVPNLQRGSAPTIDLAQLECELVSLLTDLVQGDFMLRHVPESARHLRDIALSGDGESTSAKEFPQVIELVVRVRAQFGLQDSVQLVVISNGSLIDRAPVRAGLRTLAAHGGQLWFKMDSVTPAGLRRMNGTRMSPERLQRNLRLAISLCPTWIQTCVLAWDGEPPPMAEQTAYLDFVCGLKDSGLQGVLLYGLARPSMQPEAVHLSALPQAWLEDYAAQIRVCGMPARVFV</sequence>
<keyword evidence="3" id="KW-0408">Iron</keyword>
<dbReference type="CDD" id="cd01335">
    <property type="entry name" value="Radical_SAM"/>
    <property type="match status" value="1"/>
</dbReference>
<comment type="caution">
    <text evidence="5">The sequence shown here is derived from an EMBL/GenBank/DDBJ whole genome shotgun (WGS) entry which is preliminary data.</text>
</comment>
<dbReference type="InterPro" id="IPR058240">
    <property type="entry name" value="rSAM_sf"/>
</dbReference>
<gene>
    <name evidence="5" type="ORF">CARN7_1247</name>
</gene>
<dbReference type="SFLD" id="SFLDS00029">
    <property type="entry name" value="Radical_SAM"/>
    <property type="match status" value="1"/>
</dbReference>
<evidence type="ECO:0000256" key="4">
    <source>
        <dbReference type="ARBA" id="ARBA00023014"/>
    </source>
</evidence>
<keyword evidence="1" id="KW-0949">S-adenosyl-L-methionine</keyword>
<dbReference type="SUPFAM" id="SSF102114">
    <property type="entry name" value="Radical SAM enzymes"/>
    <property type="match status" value="1"/>
</dbReference>
<proteinExistence type="predicted"/>
<dbReference type="GO" id="GO:0003824">
    <property type="term" value="F:catalytic activity"/>
    <property type="evidence" value="ECO:0007669"/>
    <property type="project" value="InterPro"/>
</dbReference>
<keyword evidence="4" id="KW-0411">Iron-sulfur</keyword>
<evidence type="ECO:0000256" key="1">
    <source>
        <dbReference type="ARBA" id="ARBA00022691"/>
    </source>
</evidence>
<keyword evidence="2" id="KW-0479">Metal-binding</keyword>
<dbReference type="InterPro" id="IPR007197">
    <property type="entry name" value="rSAM"/>
</dbReference>
<dbReference type="EMBL" id="CABR01000084">
    <property type="protein sequence ID" value="CBI10467.1"/>
    <property type="molecule type" value="Genomic_DNA"/>
</dbReference>
<evidence type="ECO:0000256" key="3">
    <source>
        <dbReference type="ARBA" id="ARBA00023004"/>
    </source>
</evidence>
<dbReference type="GO" id="GO:0051536">
    <property type="term" value="F:iron-sulfur cluster binding"/>
    <property type="evidence" value="ECO:0007669"/>
    <property type="project" value="UniProtKB-KW"/>
</dbReference>
<evidence type="ECO:0000256" key="2">
    <source>
        <dbReference type="ARBA" id="ARBA00022723"/>
    </source>
</evidence>
<evidence type="ECO:0000313" key="5">
    <source>
        <dbReference type="EMBL" id="CBI10467.1"/>
    </source>
</evidence>
<organism evidence="5">
    <name type="scientific">mine drainage metagenome</name>
    <dbReference type="NCBI Taxonomy" id="410659"/>
    <lineage>
        <taxon>unclassified sequences</taxon>
        <taxon>metagenomes</taxon>
        <taxon>ecological metagenomes</taxon>
    </lineage>
</organism>
<dbReference type="Gene3D" id="3.20.20.70">
    <property type="entry name" value="Aldolase class I"/>
    <property type="match status" value="1"/>
</dbReference>